<dbReference type="InterPro" id="IPR003673">
    <property type="entry name" value="CoA-Trfase_fam_III"/>
</dbReference>
<dbReference type="Gene3D" id="3.40.50.10540">
    <property type="entry name" value="Crotonobetainyl-coa:carnitine coa-transferase, domain 1"/>
    <property type="match status" value="1"/>
</dbReference>
<dbReference type="OrthoDB" id="9806585at2"/>
<accession>A0A0B1Q4J6</accession>
<dbReference type="EMBL" id="JRFJ01000003">
    <property type="protein sequence ID" value="KHJ54306.1"/>
    <property type="molecule type" value="Genomic_DNA"/>
</dbReference>
<dbReference type="InterPro" id="IPR044855">
    <property type="entry name" value="CoA-Trfase_III_dom3_sf"/>
</dbReference>
<comment type="caution">
    <text evidence="2">The sequence shown here is derived from an EMBL/GenBank/DDBJ whole genome shotgun (WGS) entry which is preliminary data.</text>
</comment>
<dbReference type="InterPro" id="IPR023606">
    <property type="entry name" value="CoA-Trfase_III_dom_1_sf"/>
</dbReference>
<evidence type="ECO:0000313" key="2">
    <source>
        <dbReference type="EMBL" id="KHJ54306.1"/>
    </source>
</evidence>
<dbReference type="PANTHER" id="PTHR48207">
    <property type="entry name" value="SUCCINATE--HYDROXYMETHYLGLUTARATE COA-TRANSFERASE"/>
    <property type="match status" value="1"/>
</dbReference>
<evidence type="ECO:0000256" key="1">
    <source>
        <dbReference type="ARBA" id="ARBA00022679"/>
    </source>
</evidence>
<dbReference type="PANTHER" id="PTHR48207:SF3">
    <property type="entry name" value="SUCCINATE--HYDROXYMETHYLGLUTARATE COA-TRANSFERASE"/>
    <property type="match status" value="1"/>
</dbReference>
<sequence>MQAPVAGLRVVEFARILAGPWIGQTLADLGADVVKVEAPGGDDTRGWGPPFVPGIDGDHLSAAYFHACNRGKRSVVLDFSTEHGRDAARRLAAGADVVIENFKLGGLRKYGLDYESLSALNPRLVYCSITGFGQDGPYAHRAGYDYIVQGLGGIMDLTGDPQGEPQKIGVAFADIFTGLYGVIAIQAALAQRERTGRGQHIDMALLDCMTGVLANQALNYLVSGVSPHRMGNAHPNIAPYQVFAVADGHVILAVGNDGQFARLCQALGQPGLAAEPDFATNAARVGSRDRLTGLLAPLIAAYGRDDFLAMMEATGVPAGPINSVSDVFADPQVIARGMRIDMTEDAALGGTVPGVRTPIRFSDADLALTRPSPRLGQHTQEILAEIGLGAASRGGA</sequence>
<dbReference type="Gene3D" id="3.30.1540.10">
    <property type="entry name" value="formyl-coa transferase, domain 3"/>
    <property type="match status" value="1"/>
</dbReference>
<evidence type="ECO:0000313" key="3">
    <source>
        <dbReference type="Proteomes" id="UP000030826"/>
    </source>
</evidence>
<reference evidence="2 3" key="1">
    <citation type="submission" date="2014-09" db="EMBL/GenBank/DDBJ databases">
        <title>Isolation and characterization of Aurantimonas altamirensis ON-56566 from clinical sample following a dog bite.</title>
        <authorList>
            <person name="Eshaghi A."/>
            <person name="Li A."/>
            <person name="Shahinas D."/>
            <person name="Bahn P."/>
            <person name="Kus J.V."/>
            <person name="Patel S.N."/>
        </authorList>
    </citation>
    <scope>NUCLEOTIDE SEQUENCE [LARGE SCALE GENOMIC DNA]</scope>
    <source>
        <strain evidence="2 3">ON-56566</strain>
    </source>
</reference>
<dbReference type="Pfam" id="PF02515">
    <property type="entry name" value="CoA_transf_3"/>
    <property type="match status" value="1"/>
</dbReference>
<keyword evidence="1 2" id="KW-0808">Transferase</keyword>
<dbReference type="RefSeq" id="WP_039193639.1">
    <property type="nucleotide sequence ID" value="NZ_JRFJ01000003.1"/>
</dbReference>
<dbReference type="SUPFAM" id="SSF89796">
    <property type="entry name" value="CoA-transferase family III (CaiB/BaiF)"/>
    <property type="match status" value="1"/>
</dbReference>
<dbReference type="STRING" id="370622.LA66_12660"/>
<gene>
    <name evidence="2" type="ORF">LA66_12660</name>
</gene>
<proteinExistence type="predicted"/>
<dbReference type="GO" id="GO:0008410">
    <property type="term" value="F:CoA-transferase activity"/>
    <property type="evidence" value="ECO:0007669"/>
    <property type="project" value="TreeGrafter"/>
</dbReference>
<name>A0A0B1Q4J6_9HYPH</name>
<dbReference type="AlphaFoldDB" id="A0A0B1Q4J6"/>
<organism evidence="2 3">
    <name type="scientific">Aureimonas altamirensis</name>
    <dbReference type="NCBI Taxonomy" id="370622"/>
    <lineage>
        <taxon>Bacteria</taxon>
        <taxon>Pseudomonadati</taxon>
        <taxon>Pseudomonadota</taxon>
        <taxon>Alphaproteobacteria</taxon>
        <taxon>Hyphomicrobiales</taxon>
        <taxon>Aurantimonadaceae</taxon>
        <taxon>Aureimonas</taxon>
    </lineage>
</organism>
<dbReference type="Proteomes" id="UP000030826">
    <property type="component" value="Unassembled WGS sequence"/>
</dbReference>
<protein>
    <submittedName>
        <fullName evidence="2">CoA-transferase</fullName>
    </submittedName>
</protein>
<dbReference type="InterPro" id="IPR050483">
    <property type="entry name" value="CoA-transferase_III_domain"/>
</dbReference>